<dbReference type="OrthoDB" id="391178at2759"/>
<gene>
    <name evidence="2" type="ORF">PVVCY_0900500</name>
</gene>
<dbReference type="KEGG" id="pvv:PVVCY_0900500"/>
<accession>A0A449BRZ8</accession>
<evidence type="ECO:0000313" key="3">
    <source>
        <dbReference type="Proteomes" id="UP000290582"/>
    </source>
</evidence>
<organism evidence="2 3">
    <name type="scientific">Plasmodium vinckei vinckei</name>
    <dbReference type="NCBI Taxonomy" id="54757"/>
    <lineage>
        <taxon>Eukaryota</taxon>
        <taxon>Sar</taxon>
        <taxon>Alveolata</taxon>
        <taxon>Apicomplexa</taxon>
        <taxon>Aconoidasida</taxon>
        <taxon>Haemosporida</taxon>
        <taxon>Plasmodiidae</taxon>
        <taxon>Plasmodium</taxon>
        <taxon>Plasmodium (Vinckeia)</taxon>
    </lineage>
</organism>
<dbReference type="AlphaFoldDB" id="A0A449BRZ8"/>
<name>A0A449BRZ8_PLAVN</name>
<dbReference type="EMBL" id="LR215065">
    <property type="protein sequence ID" value="VEV56240.1"/>
    <property type="molecule type" value="Genomic_DNA"/>
</dbReference>
<feature type="signal peptide" evidence="1">
    <location>
        <begin position="1"/>
        <end position="19"/>
    </location>
</feature>
<feature type="chain" id="PRO_5019252898" evidence="1">
    <location>
        <begin position="20"/>
        <end position="745"/>
    </location>
</feature>
<sequence length="745" mass="86210">MMLCLFALAVAYIASGGNCKYYVQHSGKLILTEQLNTISNLRVISEGESIKLETEYLMNFPIYCIPHMTIDSNSKKNKKPTYYIKQEFQNSLYLYKNNLNVMPITFNDKNYIAGMAANNGLVLIVADLDIYKADEEKKKISMVSINDSKYDKLFNNDEMFYTGIISDVVENQFFLICTIKSKYFIAHIKYDENKGYITILSIIEKLNGKNLSVVNSISIVEDRLYVVENAENVYQAVIDRKNVKNNANLKGIKIYSFEKKNEKILGLSSKTITNPMTNNLSDYIIINTKKISQDKPSSENCIYLASVNINNNKEIEIFNIIDMYSSDMNPMYFSVYDIYLSMDSRKDPGEQKLWMKQLKNNKPKYFNIPNKNINENKENVEDQKYMLDILWTNQFNCTINKGSLDLRDVKSVPNNDIKKLTLKKINNHLSTSPYAICSSTCSKENKVFDEVCYYDAQNNFVSSLNPSENYSEGYTGHIVFDGLKNYIAFDYKSVKGVHALSYPLDNMIYIHLKNGNVKINLPQPFGLSIDKYNSTDSELIVYVACNDEEKNYINKCVVNQKDKSYQCFNVYKKTKEDNELFQYISYITYLTNNNKEENNYIYVSNNKKSIYKLEKNGKKWASNEWLTLEKPNQRVGPVSTLLNYFYVHKNMLNTMKTKLPENEVIQKLATSNEEDLHITDDEYIFLQNSHTVVFASNFDSYGKETGSQINFYASLFDENYHQSFEVDSIVTSIESASTMSYYLHE</sequence>
<proteinExistence type="predicted"/>
<reference evidence="2 3" key="1">
    <citation type="submission" date="2019-01" db="EMBL/GenBank/DDBJ databases">
        <authorList>
            <person name="Ramaprasad A."/>
        </authorList>
    </citation>
    <scope>NUCLEOTIDE SEQUENCE [LARGE SCALE GENOMIC DNA]</scope>
</reference>
<dbReference type="Proteomes" id="UP000290582">
    <property type="component" value="Chromosome PVVCY_09"/>
</dbReference>
<dbReference type="VEuPathDB" id="PlasmoDB:PVVCY_0900500"/>
<evidence type="ECO:0000313" key="2">
    <source>
        <dbReference type="EMBL" id="VEV56240.1"/>
    </source>
</evidence>
<evidence type="ECO:0000256" key="1">
    <source>
        <dbReference type="SAM" id="SignalP"/>
    </source>
</evidence>
<dbReference type="GeneID" id="19960945"/>
<dbReference type="RefSeq" id="XP_008624613.2">
    <property type="nucleotide sequence ID" value="XM_008626391.2"/>
</dbReference>
<protein>
    <submittedName>
        <fullName evidence="2">Translocon component PTEX88, putative</fullName>
    </submittedName>
</protein>
<keyword evidence="1" id="KW-0732">Signal</keyword>